<evidence type="ECO:0000313" key="2">
    <source>
        <dbReference type="Proteomes" id="UP000827976"/>
    </source>
</evidence>
<accession>A0ACB7V817</accession>
<organism evidence="1 2">
    <name type="scientific">Dioscorea alata</name>
    <name type="common">Purple yam</name>
    <dbReference type="NCBI Taxonomy" id="55571"/>
    <lineage>
        <taxon>Eukaryota</taxon>
        <taxon>Viridiplantae</taxon>
        <taxon>Streptophyta</taxon>
        <taxon>Embryophyta</taxon>
        <taxon>Tracheophyta</taxon>
        <taxon>Spermatophyta</taxon>
        <taxon>Magnoliopsida</taxon>
        <taxon>Liliopsida</taxon>
        <taxon>Dioscoreales</taxon>
        <taxon>Dioscoreaceae</taxon>
        <taxon>Dioscorea</taxon>
    </lineage>
</organism>
<proteinExistence type="predicted"/>
<name>A0ACB7V817_DIOAL</name>
<comment type="caution">
    <text evidence="1">The sequence shown here is derived from an EMBL/GenBank/DDBJ whole genome shotgun (WGS) entry which is preliminary data.</text>
</comment>
<keyword evidence="2" id="KW-1185">Reference proteome</keyword>
<reference evidence="2" key="1">
    <citation type="journal article" date="2022" name="Nat. Commun.">
        <title>Chromosome evolution and the genetic basis of agronomically important traits in greater yam.</title>
        <authorList>
            <person name="Bredeson J.V."/>
            <person name="Lyons J.B."/>
            <person name="Oniyinde I.O."/>
            <person name="Okereke N.R."/>
            <person name="Kolade O."/>
            <person name="Nnabue I."/>
            <person name="Nwadili C.O."/>
            <person name="Hribova E."/>
            <person name="Parker M."/>
            <person name="Nwogha J."/>
            <person name="Shu S."/>
            <person name="Carlson J."/>
            <person name="Kariba R."/>
            <person name="Muthemba S."/>
            <person name="Knop K."/>
            <person name="Barton G.J."/>
            <person name="Sherwood A.V."/>
            <person name="Lopez-Montes A."/>
            <person name="Asiedu R."/>
            <person name="Jamnadass R."/>
            <person name="Muchugi A."/>
            <person name="Goodstein D."/>
            <person name="Egesi C.N."/>
            <person name="Featherston J."/>
            <person name="Asfaw A."/>
            <person name="Simpson G.G."/>
            <person name="Dolezel J."/>
            <person name="Hendre P.S."/>
            <person name="Van Deynze A."/>
            <person name="Kumar P.L."/>
            <person name="Obidiegwu J.E."/>
            <person name="Bhattacharjee R."/>
            <person name="Rokhsar D.S."/>
        </authorList>
    </citation>
    <scope>NUCLEOTIDE SEQUENCE [LARGE SCALE GENOMIC DNA]</scope>
    <source>
        <strain evidence="2">cv. TDa95/00328</strain>
    </source>
</reference>
<evidence type="ECO:0000313" key="1">
    <source>
        <dbReference type="EMBL" id="KAH7669561.1"/>
    </source>
</evidence>
<dbReference type="Proteomes" id="UP000827976">
    <property type="component" value="Chromosome 11"/>
</dbReference>
<sequence length="276" mass="29620">MSFRQLLVLGFSCPATMNFFQGTSDRIIMVSGTFDEIMRAMELIIEKLSHEEEDGNDADGLSSLKLAVPNSSCGAIIGKGGATIKSFIEDSHANIKISPQDSLLVGVRDRLVTLTGTQEELIRAVELILSKLIEDAYYLRSISSPWPYVGLKLPGHQGVSSGISSAYNTGTHETNATGGKFPSKAASARSPTRPLEHQNDTLTFAVPDEHIGAILGRGGRNIMEITQTTGTKIKISERGVFLPGTNDRKVTITGSRDAIAAAEDLIKLKITANSES</sequence>
<gene>
    <name evidence="1" type="ORF">IHE45_11G086300</name>
</gene>
<dbReference type="EMBL" id="CM037021">
    <property type="protein sequence ID" value="KAH7669561.1"/>
    <property type="molecule type" value="Genomic_DNA"/>
</dbReference>
<protein>
    <submittedName>
        <fullName evidence="1">K Homology domain-containing protein</fullName>
    </submittedName>
</protein>